<evidence type="ECO:0000256" key="3">
    <source>
        <dbReference type="ARBA" id="ARBA00022692"/>
    </source>
</evidence>
<keyword evidence="5" id="KW-0406">Ion transport</keyword>
<evidence type="ECO:0000256" key="2">
    <source>
        <dbReference type="ARBA" id="ARBA00022448"/>
    </source>
</evidence>
<evidence type="ECO:0000256" key="7">
    <source>
        <dbReference type="ARBA" id="ARBA00023303"/>
    </source>
</evidence>
<dbReference type="AlphaFoldDB" id="A0A9J6H7U4"/>
<keyword evidence="11" id="KW-1185">Reference proteome</keyword>
<feature type="domain" description="Potassium channel" evidence="9">
    <location>
        <begin position="2"/>
        <end position="40"/>
    </location>
</feature>
<evidence type="ECO:0000256" key="1">
    <source>
        <dbReference type="ARBA" id="ARBA00004141"/>
    </source>
</evidence>
<dbReference type="OrthoDB" id="297496at2759"/>
<evidence type="ECO:0000256" key="6">
    <source>
        <dbReference type="ARBA" id="ARBA00023136"/>
    </source>
</evidence>
<dbReference type="InterPro" id="IPR013099">
    <property type="entry name" value="K_chnl_dom"/>
</dbReference>
<comment type="caution">
    <text evidence="10">The sequence shown here is derived from an EMBL/GenBank/DDBJ whole genome shotgun (WGS) entry which is preliminary data.</text>
</comment>
<dbReference type="GO" id="GO:0030322">
    <property type="term" value="P:stabilization of membrane potential"/>
    <property type="evidence" value="ECO:0007669"/>
    <property type="project" value="TreeGrafter"/>
</dbReference>
<feature type="transmembrane region" description="Helical" evidence="8">
    <location>
        <begin position="19"/>
        <end position="41"/>
    </location>
</feature>
<dbReference type="PANTHER" id="PTHR11003">
    <property type="entry name" value="POTASSIUM CHANNEL, SUBFAMILY K"/>
    <property type="match status" value="1"/>
</dbReference>
<dbReference type="Pfam" id="PF07885">
    <property type="entry name" value="Ion_trans_2"/>
    <property type="match status" value="1"/>
</dbReference>
<accession>A0A9J6H7U4</accession>
<sequence length="96" mass="10394">MLGYGNIAPKTAPGKVVTILYAIVGIPLMLLCLSNIGNILAHAFKFFYANVCCLVCRKADAAAAKVRSPSRCDPVVYGLHVHSLNGLLWQKDYSVE</sequence>
<dbReference type="SUPFAM" id="SSF81324">
    <property type="entry name" value="Voltage-gated potassium channels"/>
    <property type="match status" value="1"/>
</dbReference>
<evidence type="ECO:0000256" key="5">
    <source>
        <dbReference type="ARBA" id="ARBA00023065"/>
    </source>
</evidence>
<reference evidence="10 11" key="1">
    <citation type="journal article" date="2020" name="Cell">
        <title>Large-Scale Comparative Analyses of Tick Genomes Elucidate Their Genetic Diversity and Vector Capacities.</title>
        <authorList>
            <consortium name="Tick Genome and Microbiome Consortium (TIGMIC)"/>
            <person name="Jia N."/>
            <person name="Wang J."/>
            <person name="Shi W."/>
            <person name="Du L."/>
            <person name="Sun Y."/>
            <person name="Zhan W."/>
            <person name="Jiang J.F."/>
            <person name="Wang Q."/>
            <person name="Zhang B."/>
            <person name="Ji P."/>
            <person name="Bell-Sakyi L."/>
            <person name="Cui X.M."/>
            <person name="Yuan T.T."/>
            <person name="Jiang B.G."/>
            <person name="Yang W.F."/>
            <person name="Lam T.T."/>
            <person name="Chang Q.C."/>
            <person name="Ding S.J."/>
            <person name="Wang X.J."/>
            <person name="Zhu J.G."/>
            <person name="Ruan X.D."/>
            <person name="Zhao L."/>
            <person name="Wei J.T."/>
            <person name="Ye R.Z."/>
            <person name="Que T.C."/>
            <person name="Du C.H."/>
            <person name="Zhou Y.H."/>
            <person name="Cheng J.X."/>
            <person name="Dai P.F."/>
            <person name="Guo W.B."/>
            <person name="Han X.H."/>
            <person name="Huang E.J."/>
            <person name="Li L.F."/>
            <person name="Wei W."/>
            <person name="Gao Y.C."/>
            <person name="Liu J.Z."/>
            <person name="Shao H.Z."/>
            <person name="Wang X."/>
            <person name="Wang C.C."/>
            <person name="Yang T.C."/>
            <person name="Huo Q.B."/>
            <person name="Li W."/>
            <person name="Chen H.Y."/>
            <person name="Chen S.E."/>
            <person name="Zhou L.G."/>
            <person name="Ni X.B."/>
            <person name="Tian J.H."/>
            <person name="Sheng Y."/>
            <person name="Liu T."/>
            <person name="Pan Y.S."/>
            <person name="Xia L.Y."/>
            <person name="Li J."/>
            <person name="Zhao F."/>
            <person name="Cao W.C."/>
        </authorList>
    </citation>
    <scope>NUCLEOTIDE SEQUENCE [LARGE SCALE GENOMIC DNA]</scope>
    <source>
        <strain evidence="10">HaeL-2018</strain>
    </source>
</reference>
<keyword evidence="4 8" id="KW-1133">Transmembrane helix</keyword>
<dbReference type="GO" id="GO:0015271">
    <property type="term" value="F:outward rectifier potassium channel activity"/>
    <property type="evidence" value="ECO:0007669"/>
    <property type="project" value="TreeGrafter"/>
</dbReference>
<keyword evidence="2" id="KW-0813">Transport</keyword>
<dbReference type="GO" id="GO:0022841">
    <property type="term" value="F:potassium ion leak channel activity"/>
    <property type="evidence" value="ECO:0007669"/>
    <property type="project" value="TreeGrafter"/>
</dbReference>
<keyword evidence="6 8" id="KW-0472">Membrane</keyword>
<protein>
    <recommendedName>
        <fullName evidence="9">Potassium channel domain-containing protein</fullName>
    </recommendedName>
</protein>
<organism evidence="10 11">
    <name type="scientific">Haemaphysalis longicornis</name>
    <name type="common">Bush tick</name>
    <dbReference type="NCBI Taxonomy" id="44386"/>
    <lineage>
        <taxon>Eukaryota</taxon>
        <taxon>Metazoa</taxon>
        <taxon>Ecdysozoa</taxon>
        <taxon>Arthropoda</taxon>
        <taxon>Chelicerata</taxon>
        <taxon>Arachnida</taxon>
        <taxon>Acari</taxon>
        <taxon>Parasitiformes</taxon>
        <taxon>Ixodida</taxon>
        <taxon>Ixodoidea</taxon>
        <taxon>Ixodidae</taxon>
        <taxon>Haemaphysalinae</taxon>
        <taxon>Haemaphysalis</taxon>
    </lineage>
</organism>
<dbReference type="EMBL" id="JABSTR010001252">
    <property type="protein sequence ID" value="KAH9383782.1"/>
    <property type="molecule type" value="Genomic_DNA"/>
</dbReference>
<evidence type="ECO:0000313" key="10">
    <source>
        <dbReference type="EMBL" id="KAH9383782.1"/>
    </source>
</evidence>
<dbReference type="InterPro" id="IPR003280">
    <property type="entry name" value="2pore_dom_K_chnl"/>
</dbReference>
<evidence type="ECO:0000256" key="8">
    <source>
        <dbReference type="SAM" id="Phobius"/>
    </source>
</evidence>
<evidence type="ECO:0000259" key="9">
    <source>
        <dbReference type="Pfam" id="PF07885"/>
    </source>
</evidence>
<name>A0A9J6H7U4_HAELO</name>
<dbReference type="PANTHER" id="PTHR11003:SF352">
    <property type="entry name" value="BCDNA.GH04802-RELATED"/>
    <property type="match status" value="1"/>
</dbReference>
<evidence type="ECO:0000313" key="11">
    <source>
        <dbReference type="Proteomes" id="UP000821853"/>
    </source>
</evidence>
<dbReference type="Gene3D" id="1.10.287.70">
    <property type="match status" value="1"/>
</dbReference>
<dbReference type="Proteomes" id="UP000821853">
    <property type="component" value="Unassembled WGS sequence"/>
</dbReference>
<keyword evidence="3 8" id="KW-0812">Transmembrane</keyword>
<proteinExistence type="predicted"/>
<evidence type="ECO:0000256" key="4">
    <source>
        <dbReference type="ARBA" id="ARBA00022989"/>
    </source>
</evidence>
<gene>
    <name evidence="10" type="ORF">HPB48_025552</name>
</gene>
<dbReference type="GO" id="GO:0005886">
    <property type="term" value="C:plasma membrane"/>
    <property type="evidence" value="ECO:0007669"/>
    <property type="project" value="TreeGrafter"/>
</dbReference>
<comment type="subcellular location">
    <subcellularLocation>
        <location evidence="1">Membrane</location>
        <topology evidence="1">Multi-pass membrane protein</topology>
    </subcellularLocation>
</comment>
<dbReference type="VEuPathDB" id="VectorBase:HLOH_056010"/>
<keyword evidence="7" id="KW-0407">Ion channel</keyword>